<organism evidence="11 12">
    <name type="scientific">Parastrongyloides trichosuri</name>
    <name type="common">Possum-specific nematode worm</name>
    <dbReference type="NCBI Taxonomy" id="131310"/>
    <lineage>
        <taxon>Eukaryota</taxon>
        <taxon>Metazoa</taxon>
        <taxon>Ecdysozoa</taxon>
        <taxon>Nematoda</taxon>
        <taxon>Chromadorea</taxon>
        <taxon>Rhabditida</taxon>
        <taxon>Tylenchina</taxon>
        <taxon>Panagrolaimomorpha</taxon>
        <taxon>Strongyloidoidea</taxon>
        <taxon>Strongyloididae</taxon>
        <taxon>Parastrongyloides</taxon>
    </lineage>
</organism>
<dbReference type="Gene3D" id="3.90.1290.10">
    <property type="entry name" value="Plakin repeat"/>
    <property type="match status" value="8"/>
</dbReference>
<evidence type="ECO:0000256" key="5">
    <source>
        <dbReference type="ARBA" id="ARBA00022737"/>
    </source>
</evidence>
<feature type="coiled-coil region" evidence="7">
    <location>
        <begin position="1166"/>
        <end position="1220"/>
    </location>
</feature>
<keyword evidence="5" id="KW-0677">Repeat</keyword>
<dbReference type="STRING" id="131310.A0A0N5A2H1"/>
<dbReference type="InterPro" id="IPR041615">
    <property type="entry name" value="Desmoplakin_SH3"/>
</dbReference>
<dbReference type="Gene3D" id="2.30.30.40">
    <property type="entry name" value="SH3 Domains"/>
    <property type="match status" value="1"/>
</dbReference>
<dbReference type="PANTHER" id="PTHR23169:SF23">
    <property type="entry name" value="SHORT STOP, ISOFORM H"/>
    <property type="match status" value="1"/>
</dbReference>
<dbReference type="SUPFAM" id="SSF47576">
    <property type="entry name" value="Calponin-homology domain, CH-domain"/>
    <property type="match status" value="1"/>
</dbReference>
<dbReference type="Pfam" id="PF17902">
    <property type="entry name" value="SH3_10"/>
    <property type="match status" value="1"/>
</dbReference>
<evidence type="ECO:0000256" key="4">
    <source>
        <dbReference type="ARBA" id="ARBA00022553"/>
    </source>
</evidence>
<dbReference type="InterPro" id="IPR035915">
    <property type="entry name" value="Plakin_repeat_sf"/>
</dbReference>
<dbReference type="GO" id="GO:0016020">
    <property type="term" value="C:membrane"/>
    <property type="evidence" value="ECO:0007669"/>
    <property type="project" value="TreeGrafter"/>
</dbReference>
<keyword evidence="7" id="KW-0175">Coiled coil</keyword>
<dbReference type="GO" id="GO:0030056">
    <property type="term" value="C:hemidesmosome"/>
    <property type="evidence" value="ECO:0007669"/>
    <property type="project" value="TreeGrafter"/>
</dbReference>
<sequence length="3449" mass="390179">MYKVLKSYSKKATRKHEVNGQTVANETIQDSQQQIENSPGLNNNNQTIGTKSGGSGSLSGSQQNHHYSTAKINGNTIPIERINTLGRDSNIGYSEESNYHNGSQFRSTGGDSYNYHHSSNNHHNDLMPYSTGGGNYSVNRHYDTAYNANFGQGFSESSSYETREHYERKVQRVKKTRGERERNSFRSKNKYGSKNVSEVLKHSDNVSARDALLQWARKATEGYPGVNVSNFTNSWRDGLAFNAILHRYRPNLIDWNGISDNSVSARQRLDNAFNAAEKEFGVSKLLDAEDVDCDHPDEKSVITYVSSLYNALPHLDELSRYMNLLDDYINKASLLREWILEATILMDIKNDPNSFSSPLLLLEELNKFRTEDLPPKEMLKEDLRREFLSLQKTLGRTEYFQVPIELTSHLIDEIWENLLRAIHFRNVDLIEAAGIQGNMNDLISKLNRGIGITNEKLDLILNRIDDVEARAETINVREAERIISEIIDDLNGLEGPINGFFDDVDILKSNQHPEANDLYKQVYGLHQRRTAYLDRIGGQVLSRFNVRTETIRKENLQRLEAQRETSFRRVEECIEWVRVRLEKLNNMDFNMDLEQLEDVFENHKLENRDIQDFRQDVDECIARQAEVSVEDSYEYCELLRTLESEYQQLRDLSAGRMLDLDSLIAFIRAAQIELIWISQREDIEVARNWSDINQLDLPMLQNYYKQLLHEIELREKQFNDVHNQGAALINQRHPAVELIESYLRCMQTQWEWLLSLSKALEGHLRDGLNLKSFMEEAEKVEEWMKLQSDHLERNYNHSDFTLDEGEQYLAELDEIKEMLNKYHGILMGLTEKSSHISPLWQRGERINRPIPVTAFCDYNSKEINIRCGDECTLLNNDDMIYWRVRGIDGVEAKVPSVVFRIPPPDPRLTSFLNRLHASFEKMRKLWERKHRLIRYNMILNTMKTIRNWDLETFMSLDPEQRDAIIKALNEDTFKLLSEMDPNDPLALRLKEELRLTNEHFYNLLNESMKPPEPDHSSLFDDAFAELAQKLEDAWEKLNRRRKEPIADNMDALERDIMDHKAFEDALQSLDTDVSNVKELFRQIINPTPSQRANNEYLNSRWSDLWDASKMYVDKLKALELVLNGIEEVTDIVKQHEISLSSFDDLPADLAKLRGAHSQLLELNMVLQQQQSVIDSLNKNIALLRQHVARVRHDIPSHPDVDRLEEQVQDLTVRWENVLSQVQERMRSCEKSLQTQMIYRSEYENEIDWLDRVERTINSLRHPDKLRPEEYQRQLDTLIAEYSQLQERTEAIENVNREGGKFIREAKTYDNRLNLFRDSIVDIHGPGIKTSFRRQIPQPQNGADQVTEELDKLNRRFAQLSSFILEKRNEMQVLIQNWKRKKQEEEDKRKAELEAQRQAFEAARRKALEEADRLRAEREEAERLRREQQAERERKRLQDEADRLRREQEAERERRRLADEAERLRREQEERDRLRREQELADKLRKIPELNINNAFEMNQASNLDDLDEFENLGAVPDKAKISEIEDEFQTYSEETETKTQFYEMEGVLHKQTGEILTFVEAIRQGLLDLHSNGGEFFDIHTGSKISLEKAAELGLIKESFNDVLNKKLGIYHPETKESLSLLEAIQQNLYNPETRQLTDIHTGEVLPMYEWVSKGILTFDTQCRLITTGILKLPPMSLENAIEQGVVDIETGEFKGKYSLTTLSLQDSLANSYIKISSSGTPMIAVTLSDVIDNGLINGGSGEFKDKNSDDKFNLREACSKKTNLLNMNVKEITRTDNLEKISLGDAIVRNAINTRQGNFTDLENKQGITLQQARDKGWICKPMTLYELVKRDQIDSTNHFIDKGSRQRFSLLQSIAYGLIDPDVRHIVDIEEKDVISLSEALERGIIEADGLYHVINEKKTLSLYEALGEGLLTMRARHTIFDVKGITNTETGQMISLKEAINEGIIIPQAERFIDIVTKDSLSLAQAAERGFIDKALQELISSSIGMKDSYGNDMNIIRGVSEGVIDLSKGVVTIKHHGTTRELSAYDAYHNGILTLRGAMKLAALLDIPSNLISSERKIDGKKRIRRPGQHHVLGEDQVKITLAEAMKQGLIDSRTQRFRQGDIDVSLDEALSQGLLSENSEWIVPAKALGAGPTIEEKVDESVSETAQQLAPKIFPDKNIEESITTVKRIRRTETSAVGGPGGVSVYRAITGAKGSVEVPADGYHFREAERKGYLDLDNGIVVPPTTDKQLTIEDAITLGFLDGSSITLTDPKTGREITASEAIDTKVMTSHGHVKHHGKEYNLKDAIEKNIVRITFESPANTSSTNKKIIQFATGNGAVMSFKPVGTPMIEEHETSWSFDANTGELVDLITNERIDLDRALAKGKLSYDDLRVRDTITGREMSFAEAEKWGVVDSKNSYYLDKQNNHRYSFTEAAKQHKVYPAGGAPENAADAIHTTVKVQTRSAVSKKEAISLGPNQFAGLTIGKLISTGNFDASSGMFINPENKQQMTLKSMIMKGLIDPYTTTVNDKQNYRELSLLDGIQENLVDDINGTVTDSSTGKVYDFKTALEKGLIKDSSSKDSFENSLVDGRLSMTSGLYTAPDGNKISIPQAIKKDLLDGDSLMIKDPATGSHMTYTDAVTKRVVDPTTGHITNIHTEERMSFPKALTTGLISAAGAKPVSSYAAPKGGQRIVEQTLQFTPYAPEISYHDAGSSSSTALAVRQQQPGDSSHKVVDLGGGKQVKVKVVRDANGLEKGEYVDPNSGMKFTIQLNSDPFVTETKTTVKSTAQVQSVELEPHAEFVGIDRIRDKRTNRIMSLADAERLGLAKVDKKGKQTTKTYNVFRSNIQTAVNKGVIDNNGDKISLQDAIKIGIIDIEKLTYKSANIKEELSLSQASNMGLVDITLSETLAKGISHPVNGEKISVKQGIDIGIINKHTGAVINPFTNEKLTWLDIVKPVYASLTMEGIYDPTKGYGIPITAALCEGLINAEENLYVNVISGDKFTLDQARAKGLIDGSTYKALVEESIPNYKTGGKVNLIESVRLGLFNPRNKTIQLNQFTVTPISKAVSEGKIPKEIGDKLRQVERMSFVDALGKGVIDVVHDTFTDVDSGNQMTIAQAVEQGFIDPGTVEKLNEADEKNLSKVIKSDEFDENSGRIRDKTTGLYLTFKHAIERGIIDGDSLVHDVDRSQTVTLLEAVNKNKIDSDGKYVHKNGEKFKLTDAIKYGLIALIASPMQAAQAVADAVKRRDAEGYKFRIESLPEDKRHSSSGPKWRTMESTTVKLTPVKQEPGLSTKIRSSITEDLRGSRAASIIEDPQGLADLQFEFLDNLRKSNFNVDDAVLENPANNKRVSIKEAAESGLLDVFTGEIVHPKTGRRYSIPKAVHMKIMEPEAGKHLMETLNVTVEELTGPYHQTTHGSNVDDDGGRSSWTRTVQWSGNPAELRSKSPNIQTSYSVHRTSSHFD</sequence>
<dbReference type="GO" id="GO:0042060">
    <property type="term" value="P:wound healing"/>
    <property type="evidence" value="ECO:0007669"/>
    <property type="project" value="TreeGrafter"/>
</dbReference>
<dbReference type="GO" id="GO:0031122">
    <property type="term" value="P:cytoplasmic microtubule organization"/>
    <property type="evidence" value="ECO:0007669"/>
    <property type="project" value="TreeGrafter"/>
</dbReference>
<dbReference type="SMART" id="SM00250">
    <property type="entry name" value="PLEC"/>
    <property type="match status" value="18"/>
</dbReference>
<evidence type="ECO:0000313" key="12">
    <source>
        <dbReference type="WBParaSite" id="PTRK_0001583400.1"/>
    </source>
</evidence>
<dbReference type="Gene3D" id="1.20.58.60">
    <property type="match status" value="6"/>
</dbReference>
<feature type="compositionally biased region" description="Polar residues" evidence="8">
    <location>
        <begin position="3413"/>
        <end position="3423"/>
    </location>
</feature>
<evidence type="ECO:0000256" key="3">
    <source>
        <dbReference type="ARBA" id="ARBA00022490"/>
    </source>
</evidence>
<evidence type="ECO:0000256" key="6">
    <source>
        <dbReference type="PROSITE-ProRule" id="PRU00192"/>
    </source>
</evidence>
<dbReference type="SUPFAM" id="SSF75399">
    <property type="entry name" value="Plakin repeat"/>
    <property type="match status" value="11"/>
</dbReference>
<keyword evidence="2 6" id="KW-0728">SH3 domain</keyword>
<feature type="compositionally biased region" description="Polar residues" evidence="8">
    <location>
        <begin position="3431"/>
        <end position="3443"/>
    </location>
</feature>
<feature type="compositionally biased region" description="Polar residues" evidence="8">
    <location>
        <begin position="62"/>
        <end position="72"/>
    </location>
</feature>
<dbReference type="Pfam" id="PF21019">
    <property type="entry name" value="Spectrin_3"/>
    <property type="match status" value="1"/>
</dbReference>
<protein>
    <submittedName>
        <fullName evidence="12">Calponin-homology (CH) domain-containing protein</fullName>
    </submittedName>
</protein>
<dbReference type="Gene3D" id="1.10.418.10">
    <property type="entry name" value="Calponin-like domain"/>
    <property type="match status" value="1"/>
</dbReference>
<dbReference type="InterPro" id="IPR001101">
    <property type="entry name" value="Plectin_repeat"/>
</dbReference>
<reference evidence="12" key="1">
    <citation type="submission" date="2017-02" db="UniProtKB">
        <authorList>
            <consortium name="WormBaseParasite"/>
        </authorList>
    </citation>
    <scope>IDENTIFICATION</scope>
</reference>
<keyword evidence="11" id="KW-1185">Reference proteome</keyword>
<dbReference type="InterPro" id="IPR049538">
    <property type="entry name" value="PCN-like_spectrin-like_rpt"/>
</dbReference>
<dbReference type="GO" id="GO:0005882">
    <property type="term" value="C:intermediate filament"/>
    <property type="evidence" value="ECO:0007669"/>
    <property type="project" value="TreeGrafter"/>
</dbReference>
<name>A0A0N5A2H1_PARTI</name>
<feature type="coiled-coil region" evidence="7">
    <location>
        <begin position="1267"/>
        <end position="1294"/>
    </location>
</feature>
<feature type="region of interest" description="Disordered" evidence="8">
    <location>
        <begin position="2694"/>
        <end position="2718"/>
    </location>
</feature>
<dbReference type="Proteomes" id="UP000038045">
    <property type="component" value="Unplaced"/>
</dbReference>
<dbReference type="InterPro" id="IPR001715">
    <property type="entry name" value="CH_dom"/>
</dbReference>
<evidence type="ECO:0000256" key="7">
    <source>
        <dbReference type="SAM" id="Coils"/>
    </source>
</evidence>
<dbReference type="SMART" id="SM00150">
    <property type="entry name" value="SPEC"/>
    <property type="match status" value="5"/>
</dbReference>
<dbReference type="GO" id="GO:0005737">
    <property type="term" value="C:cytoplasm"/>
    <property type="evidence" value="ECO:0007669"/>
    <property type="project" value="UniProtKB-SubCell"/>
</dbReference>
<proteinExistence type="predicted"/>
<evidence type="ECO:0000256" key="1">
    <source>
        <dbReference type="ARBA" id="ARBA00004496"/>
    </source>
</evidence>
<dbReference type="SUPFAM" id="SSF46966">
    <property type="entry name" value="Spectrin repeat"/>
    <property type="match status" value="7"/>
</dbReference>
<feature type="region of interest" description="Disordered" evidence="8">
    <location>
        <begin position="3396"/>
        <end position="3449"/>
    </location>
</feature>
<dbReference type="InterPro" id="IPR036872">
    <property type="entry name" value="CH_dom_sf"/>
</dbReference>
<dbReference type="InterPro" id="IPR001452">
    <property type="entry name" value="SH3_domain"/>
</dbReference>
<feature type="region of interest" description="Disordered" evidence="8">
    <location>
        <begin position="1416"/>
        <end position="1456"/>
    </location>
</feature>
<dbReference type="PANTHER" id="PTHR23169">
    <property type="entry name" value="ENVOPLAKIN"/>
    <property type="match status" value="1"/>
</dbReference>
<evidence type="ECO:0000259" key="9">
    <source>
        <dbReference type="PROSITE" id="PS50002"/>
    </source>
</evidence>
<dbReference type="GO" id="GO:0005198">
    <property type="term" value="F:structural molecule activity"/>
    <property type="evidence" value="ECO:0007669"/>
    <property type="project" value="TreeGrafter"/>
</dbReference>
<feature type="compositionally biased region" description="Polar residues" evidence="8">
    <location>
        <begin position="19"/>
        <end position="48"/>
    </location>
</feature>
<comment type="subcellular location">
    <subcellularLocation>
        <location evidence="1">Cytoplasm</location>
    </subcellularLocation>
</comment>
<dbReference type="GO" id="GO:0045104">
    <property type="term" value="P:intermediate filament cytoskeleton organization"/>
    <property type="evidence" value="ECO:0007669"/>
    <property type="project" value="InterPro"/>
</dbReference>
<dbReference type="SMART" id="SM00033">
    <property type="entry name" value="CH"/>
    <property type="match status" value="1"/>
</dbReference>
<evidence type="ECO:0000313" key="11">
    <source>
        <dbReference type="Proteomes" id="UP000038045"/>
    </source>
</evidence>
<dbReference type="InterPro" id="IPR043197">
    <property type="entry name" value="Plakin"/>
</dbReference>
<dbReference type="InterPro" id="IPR018159">
    <property type="entry name" value="Spectrin/alpha-actinin"/>
</dbReference>
<dbReference type="Pfam" id="PF00307">
    <property type="entry name" value="CH"/>
    <property type="match status" value="1"/>
</dbReference>
<feature type="domain" description="Calponin-homology (CH)" evidence="10">
    <location>
        <begin position="206"/>
        <end position="313"/>
    </location>
</feature>
<keyword evidence="4" id="KW-0597">Phosphoprotein</keyword>
<evidence type="ECO:0000256" key="8">
    <source>
        <dbReference type="SAM" id="MobiDB-lite"/>
    </source>
</evidence>
<dbReference type="PROSITE" id="PS50021">
    <property type="entry name" value="CH"/>
    <property type="match status" value="1"/>
</dbReference>
<dbReference type="Pfam" id="PF21020">
    <property type="entry name" value="Spectrin_4"/>
    <property type="match status" value="1"/>
</dbReference>
<dbReference type="WBParaSite" id="PTRK_0001583400.1">
    <property type="protein sequence ID" value="PTRK_0001583400.1"/>
    <property type="gene ID" value="PTRK_0001583400"/>
</dbReference>
<keyword evidence="3" id="KW-0963">Cytoplasm</keyword>
<accession>A0A0N5A2H1</accession>
<feature type="region of interest" description="Disordered" evidence="8">
    <location>
        <begin position="1"/>
        <end position="72"/>
    </location>
</feature>
<dbReference type="FunFam" id="1.10.418.10:FF:000022">
    <property type="entry name" value="Short stop, isoform K"/>
    <property type="match status" value="1"/>
</dbReference>
<evidence type="ECO:0000259" key="10">
    <source>
        <dbReference type="PROSITE" id="PS50021"/>
    </source>
</evidence>
<dbReference type="CDD" id="cd00176">
    <property type="entry name" value="SPEC"/>
    <property type="match status" value="2"/>
</dbReference>
<dbReference type="PROSITE" id="PS50002">
    <property type="entry name" value="SH3"/>
    <property type="match status" value="1"/>
</dbReference>
<feature type="domain" description="SH3" evidence="9">
    <location>
        <begin position="847"/>
        <end position="904"/>
    </location>
</feature>
<feature type="compositionally biased region" description="Polar residues" evidence="8">
    <location>
        <begin position="2697"/>
        <end position="2713"/>
    </location>
</feature>
<evidence type="ECO:0000256" key="2">
    <source>
        <dbReference type="ARBA" id="ARBA00022443"/>
    </source>
</evidence>